<dbReference type="Gene3D" id="3.40.718.10">
    <property type="entry name" value="Isopropylmalate Dehydrogenase"/>
    <property type="match status" value="1"/>
</dbReference>
<dbReference type="Proteomes" id="UP000239867">
    <property type="component" value="Chromosome"/>
</dbReference>
<comment type="subunit">
    <text evidence="7">Homodimer.</text>
</comment>
<accession>A0A2L1GN85</accession>
<feature type="binding site" evidence="7">
    <location>
        <position position="141"/>
    </location>
    <ligand>
        <name>substrate</name>
    </ligand>
</feature>
<dbReference type="GO" id="GO:0046872">
    <property type="term" value="F:metal ion binding"/>
    <property type="evidence" value="ECO:0007669"/>
    <property type="project" value="UniProtKB-UniRule"/>
</dbReference>
<dbReference type="SUPFAM" id="SSF53659">
    <property type="entry name" value="Isocitrate/Isopropylmalate dehydrogenase-like"/>
    <property type="match status" value="1"/>
</dbReference>
<keyword evidence="3 7" id="KW-0521">NADP</keyword>
<sequence>MRQTKPLLISMGCPAGIGPEIVMRLFAGTDGWQADPERPVVVVGDTDILARAAAVTGTRRLSIRAWQPGEAVPMDAVPVLQVAGDLHDLEWGRPTAKSGQAMARYIEAAVRLILSARATALVTCPISKFSLKAAGYPFPGHTEMLAGLTGSPQVHMMMAGPRLRVVLVSIHEALAAVPGLLTVGRIRDCILATRQSLVQDFGLKQPRIAVAGLNPHAGEQGLFGDEESRLILPAMAAARAADKRMAEAELSGPWPPDTLFHQAAGGRFDAVVSMYHDQGLIPFKLMHFDDGVNVTLGLPIVRTSVDHGTAYDIAGRGQARAKSLQAAVIMAQDIVANREHHAH</sequence>
<dbReference type="EC" id="1.1.1.262" evidence="7"/>
<dbReference type="KEGG" id="deo:CAY53_06020"/>
<dbReference type="GO" id="GO:0051287">
    <property type="term" value="F:NAD binding"/>
    <property type="evidence" value="ECO:0007669"/>
    <property type="project" value="InterPro"/>
</dbReference>
<protein>
    <recommendedName>
        <fullName evidence="7">4-hydroxythreonine-4-phosphate dehydrogenase</fullName>
        <ecNumber evidence="7">1.1.1.262</ecNumber>
    </recommendedName>
    <alternativeName>
        <fullName evidence="7">4-(phosphohydroxy)-L-threonine dehydrogenase</fullName>
    </alternativeName>
</protein>
<comment type="similarity">
    <text evidence="7">Belongs to the PdxA family.</text>
</comment>
<feature type="binding site" evidence="7">
    <location>
        <position position="276"/>
    </location>
    <ligand>
        <name>a divalent metal cation</name>
        <dbReference type="ChEBI" id="CHEBI:60240"/>
        <note>ligand shared between dimeric partners</note>
    </ligand>
</feature>
<keyword evidence="4 7" id="KW-0560">Oxidoreductase</keyword>
<dbReference type="GO" id="GO:0005737">
    <property type="term" value="C:cytoplasm"/>
    <property type="evidence" value="ECO:0007669"/>
    <property type="project" value="UniProtKB-SubCell"/>
</dbReference>
<dbReference type="PANTHER" id="PTHR30004:SF6">
    <property type="entry name" value="D-THREONATE 4-PHOSPHATE DEHYDROGENASE"/>
    <property type="match status" value="1"/>
</dbReference>
<name>A0A2L1GN85_9BACT</name>
<dbReference type="Pfam" id="PF04166">
    <property type="entry name" value="PdxA"/>
    <property type="match status" value="1"/>
</dbReference>
<dbReference type="InterPro" id="IPR037510">
    <property type="entry name" value="PdxA"/>
</dbReference>
<keyword evidence="2 7" id="KW-0479">Metal-binding</keyword>
<keyword evidence="6 7" id="KW-0664">Pyridoxine biosynthesis</keyword>
<evidence type="ECO:0000256" key="3">
    <source>
        <dbReference type="ARBA" id="ARBA00022857"/>
    </source>
</evidence>
<evidence type="ECO:0000256" key="7">
    <source>
        <dbReference type="HAMAP-Rule" id="MF_00536"/>
    </source>
</evidence>
<dbReference type="OrthoDB" id="9801783at2"/>
<feature type="binding site" evidence="7">
    <location>
        <position position="142"/>
    </location>
    <ligand>
        <name>substrate</name>
    </ligand>
</feature>
<comment type="pathway">
    <text evidence="7">Cofactor biosynthesis; pyridoxine 5'-phosphate biosynthesis; pyridoxine 5'-phosphate from D-erythrose 4-phosphate: step 4/5.</text>
</comment>
<comment type="catalytic activity">
    <reaction evidence="7">
        <text>4-(phosphooxy)-L-threonine + NAD(+) = 3-amino-2-oxopropyl phosphate + CO2 + NADH</text>
        <dbReference type="Rhea" id="RHEA:32275"/>
        <dbReference type="ChEBI" id="CHEBI:16526"/>
        <dbReference type="ChEBI" id="CHEBI:57279"/>
        <dbReference type="ChEBI" id="CHEBI:57540"/>
        <dbReference type="ChEBI" id="CHEBI:57945"/>
        <dbReference type="ChEBI" id="CHEBI:58452"/>
        <dbReference type="EC" id="1.1.1.262"/>
    </reaction>
</comment>
<keyword evidence="1 7" id="KW-0963">Cytoplasm</keyword>
<feature type="binding site" evidence="7">
    <location>
        <position position="171"/>
    </location>
    <ligand>
        <name>a divalent metal cation</name>
        <dbReference type="ChEBI" id="CHEBI:60240"/>
        <note>ligand shared between dimeric partners</note>
    </ligand>
</feature>
<evidence type="ECO:0000256" key="6">
    <source>
        <dbReference type="ARBA" id="ARBA00023096"/>
    </source>
</evidence>
<dbReference type="UniPathway" id="UPA00244">
    <property type="reaction ID" value="UER00312"/>
</dbReference>
<proteinExistence type="inferred from homology"/>
<dbReference type="RefSeq" id="WP_104936370.1">
    <property type="nucleotide sequence ID" value="NZ_CP021255.1"/>
</dbReference>
<evidence type="ECO:0000256" key="1">
    <source>
        <dbReference type="ARBA" id="ARBA00022490"/>
    </source>
</evidence>
<evidence type="ECO:0000313" key="8">
    <source>
        <dbReference type="EMBL" id="AVD71094.1"/>
    </source>
</evidence>
<evidence type="ECO:0000256" key="4">
    <source>
        <dbReference type="ARBA" id="ARBA00023002"/>
    </source>
</evidence>
<feature type="binding site" evidence="7">
    <location>
        <position position="284"/>
    </location>
    <ligand>
        <name>substrate</name>
    </ligand>
</feature>
<dbReference type="NCBIfam" id="TIGR00557">
    <property type="entry name" value="pdxA"/>
    <property type="match status" value="1"/>
</dbReference>
<evidence type="ECO:0000256" key="5">
    <source>
        <dbReference type="ARBA" id="ARBA00023027"/>
    </source>
</evidence>
<dbReference type="EMBL" id="CP021255">
    <property type="protein sequence ID" value="AVD71094.1"/>
    <property type="molecule type" value="Genomic_DNA"/>
</dbReference>
<gene>
    <name evidence="7" type="primary">pdxA</name>
    <name evidence="8" type="ORF">CAY53_06020</name>
</gene>
<comment type="cofactor">
    <cofactor evidence="7">
        <name>a divalent metal cation</name>
        <dbReference type="ChEBI" id="CHEBI:60240"/>
    </cofactor>
    <text evidence="7">Binds 1 divalent metal cation per subunit.</text>
</comment>
<comment type="subcellular location">
    <subcellularLocation>
        <location evidence="7">Cytoplasm</location>
    </subcellularLocation>
</comment>
<dbReference type="PANTHER" id="PTHR30004">
    <property type="entry name" value="4-HYDROXYTHREONINE-4-PHOSPHATE DEHYDROGENASE"/>
    <property type="match status" value="1"/>
</dbReference>
<evidence type="ECO:0000256" key="2">
    <source>
        <dbReference type="ARBA" id="ARBA00022723"/>
    </source>
</evidence>
<dbReference type="InterPro" id="IPR005255">
    <property type="entry name" value="PdxA_fam"/>
</dbReference>
<dbReference type="AlphaFoldDB" id="A0A2L1GN85"/>
<dbReference type="GO" id="GO:0042823">
    <property type="term" value="P:pyridoxal phosphate biosynthetic process"/>
    <property type="evidence" value="ECO:0007669"/>
    <property type="project" value="UniProtKB-UniRule"/>
</dbReference>
<keyword evidence="5 7" id="KW-0520">NAD</keyword>
<dbReference type="GO" id="GO:0008615">
    <property type="term" value="P:pyridoxine biosynthetic process"/>
    <property type="evidence" value="ECO:0007669"/>
    <property type="project" value="UniProtKB-UniRule"/>
</dbReference>
<reference evidence="8 9" key="1">
    <citation type="journal article" date="2018" name="MBio">
        <title>Insights into the evolution of host association through the isolation and characterization of a novel human periodontal pathobiont, Desulfobulbus oralis.</title>
        <authorList>
            <person name="Cross K.L."/>
            <person name="Chirania P."/>
            <person name="Xiong W."/>
            <person name="Beall C.J."/>
            <person name="Elkins J.G."/>
            <person name="Giannone R.J."/>
            <person name="Griffen A.L."/>
            <person name="Guss A.M."/>
            <person name="Hettich R.L."/>
            <person name="Joshi S.S."/>
            <person name="Mokrzan E.M."/>
            <person name="Martin R.K."/>
            <person name="Zhulin I.B."/>
            <person name="Leys E.J."/>
            <person name="Podar M."/>
        </authorList>
    </citation>
    <scope>NUCLEOTIDE SEQUENCE [LARGE SCALE GENOMIC DNA]</scope>
    <source>
        <strain evidence="8 9">ORNL</strain>
    </source>
</reference>
<feature type="binding site" evidence="7">
    <location>
        <position position="216"/>
    </location>
    <ligand>
        <name>a divalent metal cation</name>
        <dbReference type="ChEBI" id="CHEBI:60240"/>
        <note>ligand shared between dimeric partners</note>
    </ligand>
</feature>
<comment type="miscellaneous">
    <text evidence="7">The active site is located at the dimer interface.</text>
</comment>
<feature type="binding site" evidence="7">
    <location>
        <position position="302"/>
    </location>
    <ligand>
        <name>substrate</name>
    </ligand>
</feature>
<evidence type="ECO:0000313" key="9">
    <source>
        <dbReference type="Proteomes" id="UP000239867"/>
    </source>
</evidence>
<feature type="binding site" evidence="7">
    <location>
        <position position="293"/>
    </location>
    <ligand>
        <name>substrate</name>
    </ligand>
</feature>
<comment type="function">
    <text evidence="7">Catalyzes the NAD(P)-dependent oxidation of 4-(phosphooxy)-L-threonine (HTP) into 2-amino-3-oxo-4-(phosphooxy)butyric acid which spontaneously decarboxylates to form 3-amino-2-oxopropyl phosphate (AHAP).</text>
</comment>
<dbReference type="GO" id="GO:0050570">
    <property type="term" value="F:4-hydroxythreonine-4-phosphate dehydrogenase activity"/>
    <property type="evidence" value="ECO:0007669"/>
    <property type="project" value="UniProtKB-UniRule"/>
</dbReference>
<keyword evidence="9" id="KW-1185">Reference proteome</keyword>
<organism evidence="8 9">
    <name type="scientific">Desulfobulbus oralis</name>
    <dbReference type="NCBI Taxonomy" id="1986146"/>
    <lineage>
        <taxon>Bacteria</taxon>
        <taxon>Pseudomonadati</taxon>
        <taxon>Thermodesulfobacteriota</taxon>
        <taxon>Desulfobulbia</taxon>
        <taxon>Desulfobulbales</taxon>
        <taxon>Desulfobulbaceae</taxon>
        <taxon>Desulfobulbus</taxon>
    </lineage>
</organism>
<dbReference type="HAMAP" id="MF_00536">
    <property type="entry name" value="PdxA"/>
    <property type="match status" value="1"/>
</dbReference>